<dbReference type="InterPro" id="IPR052337">
    <property type="entry name" value="SAT4-like"/>
</dbReference>
<name>A0A0U1LYJ3_TALIS</name>
<gene>
    <name evidence="8" type="ORF">PISL3812_05424</name>
</gene>
<feature type="transmembrane region" description="Helical" evidence="6">
    <location>
        <begin position="130"/>
        <end position="153"/>
    </location>
</feature>
<evidence type="ECO:0000256" key="3">
    <source>
        <dbReference type="ARBA" id="ARBA00022989"/>
    </source>
</evidence>
<feature type="transmembrane region" description="Helical" evidence="6">
    <location>
        <begin position="49"/>
        <end position="71"/>
    </location>
</feature>
<evidence type="ECO:0000256" key="5">
    <source>
        <dbReference type="ARBA" id="ARBA00038359"/>
    </source>
</evidence>
<evidence type="ECO:0000256" key="4">
    <source>
        <dbReference type="ARBA" id="ARBA00023136"/>
    </source>
</evidence>
<dbReference type="InterPro" id="IPR049326">
    <property type="entry name" value="Rhodopsin_dom_fungi"/>
</dbReference>
<reference evidence="8 9" key="1">
    <citation type="submission" date="2015-04" db="EMBL/GenBank/DDBJ databases">
        <authorList>
            <person name="Syromyatnikov M.Y."/>
            <person name="Popov V.N."/>
        </authorList>
    </citation>
    <scope>NUCLEOTIDE SEQUENCE [LARGE SCALE GENOMIC DNA]</scope>
    <source>
        <strain evidence="8">WF-38-12</strain>
    </source>
</reference>
<dbReference type="OrthoDB" id="4221392at2759"/>
<comment type="subcellular location">
    <subcellularLocation>
        <location evidence="1">Membrane</location>
        <topology evidence="1">Multi-pass membrane protein</topology>
    </subcellularLocation>
</comment>
<feature type="transmembrane region" description="Helical" evidence="6">
    <location>
        <begin position="16"/>
        <end position="37"/>
    </location>
</feature>
<keyword evidence="2 6" id="KW-0812">Transmembrane</keyword>
<dbReference type="AlphaFoldDB" id="A0A0U1LYJ3"/>
<evidence type="ECO:0000313" key="9">
    <source>
        <dbReference type="Proteomes" id="UP000054383"/>
    </source>
</evidence>
<evidence type="ECO:0000259" key="7">
    <source>
        <dbReference type="Pfam" id="PF20684"/>
    </source>
</evidence>
<evidence type="ECO:0000256" key="2">
    <source>
        <dbReference type="ARBA" id="ARBA00022692"/>
    </source>
</evidence>
<evidence type="ECO:0000313" key="8">
    <source>
        <dbReference type="EMBL" id="CRG88394.1"/>
    </source>
</evidence>
<keyword evidence="9" id="KW-1185">Reference proteome</keyword>
<dbReference type="Pfam" id="PF20684">
    <property type="entry name" value="Fung_rhodopsin"/>
    <property type="match status" value="1"/>
</dbReference>
<feature type="transmembrane region" description="Helical" evidence="6">
    <location>
        <begin position="211"/>
        <end position="233"/>
    </location>
</feature>
<feature type="transmembrane region" description="Helical" evidence="6">
    <location>
        <begin position="98"/>
        <end position="123"/>
    </location>
</feature>
<evidence type="ECO:0000256" key="6">
    <source>
        <dbReference type="SAM" id="Phobius"/>
    </source>
</evidence>
<comment type="similarity">
    <text evidence="5">Belongs to the SAT4 family.</text>
</comment>
<proteinExistence type="inferred from homology"/>
<keyword evidence="3 6" id="KW-1133">Transmembrane helix</keyword>
<dbReference type="PANTHER" id="PTHR33048:SF57">
    <property type="entry name" value="INTEGRAL MEMBRANE PROTEIN-RELATED"/>
    <property type="match status" value="1"/>
</dbReference>
<dbReference type="GO" id="GO:0016020">
    <property type="term" value="C:membrane"/>
    <property type="evidence" value="ECO:0007669"/>
    <property type="project" value="UniProtKB-SubCell"/>
</dbReference>
<feature type="transmembrane region" description="Helical" evidence="6">
    <location>
        <begin position="173"/>
        <end position="199"/>
    </location>
</feature>
<dbReference type="OMA" id="ACAPTFG"/>
<dbReference type="Proteomes" id="UP000054383">
    <property type="component" value="Unassembled WGS sequence"/>
</dbReference>
<dbReference type="PANTHER" id="PTHR33048">
    <property type="entry name" value="PTH11-LIKE INTEGRAL MEMBRANE PROTEIN (AFU_ORTHOLOGUE AFUA_5G11245)"/>
    <property type="match status" value="1"/>
</dbReference>
<dbReference type="EMBL" id="CVMT01000004">
    <property type="protein sequence ID" value="CRG88394.1"/>
    <property type="molecule type" value="Genomic_DNA"/>
</dbReference>
<sequence length="350" mass="39434">MSTATWAPAVGPGKTLVAFTAVFLQLPAIAVFLRLWARQIMRKRLEFNDYSLITGAILAITNSGITLGAVYNGGVGRHITEIMTEHPLLSQPLMKMTLALALTWTLANTAVKLSVLHLYYCIFPLPRFRWACYVVMGLTVAYCLSNCLQNLLLCRPIQYNWDKTINGKCSPSYYPYVSSASINLGIDFIVVFLPMPMLWGLQLNLRKKLSLSFIFGVGLLICALSAIRIHVIATMDYNDFSYSVVPDGIYSVLEPCLGVANACFPVIQPVISKLNNGWHSTTSGTRRTTDRYNDSNNRGYVGRFRTDISDMRGFQLMDQDNKSQNSELYPLQVTRQFDIENRRAKNHDEW</sequence>
<protein>
    <recommendedName>
        <fullName evidence="7">Rhodopsin domain-containing protein</fullName>
    </recommendedName>
</protein>
<organism evidence="8 9">
    <name type="scientific">Talaromyces islandicus</name>
    <name type="common">Penicillium islandicum</name>
    <dbReference type="NCBI Taxonomy" id="28573"/>
    <lineage>
        <taxon>Eukaryota</taxon>
        <taxon>Fungi</taxon>
        <taxon>Dikarya</taxon>
        <taxon>Ascomycota</taxon>
        <taxon>Pezizomycotina</taxon>
        <taxon>Eurotiomycetes</taxon>
        <taxon>Eurotiomycetidae</taxon>
        <taxon>Eurotiales</taxon>
        <taxon>Trichocomaceae</taxon>
        <taxon>Talaromyces</taxon>
        <taxon>Talaromyces sect. Islandici</taxon>
    </lineage>
</organism>
<accession>A0A0U1LYJ3</accession>
<feature type="domain" description="Rhodopsin" evidence="7">
    <location>
        <begin position="33"/>
        <end position="273"/>
    </location>
</feature>
<keyword evidence="4 6" id="KW-0472">Membrane</keyword>
<evidence type="ECO:0000256" key="1">
    <source>
        <dbReference type="ARBA" id="ARBA00004141"/>
    </source>
</evidence>